<dbReference type="InterPro" id="IPR051115">
    <property type="entry name" value="LAPTM_transporter"/>
</dbReference>
<dbReference type="AlphaFoldDB" id="A0A914WBQ8"/>
<evidence type="ECO:0000256" key="3">
    <source>
        <dbReference type="ARBA" id="ARBA00022989"/>
    </source>
</evidence>
<feature type="transmembrane region" description="Helical" evidence="5">
    <location>
        <begin position="61"/>
        <end position="87"/>
    </location>
</feature>
<keyword evidence="4 5" id="KW-0472">Membrane</keyword>
<keyword evidence="2 5" id="KW-0812">Transmembrane</keyword>
<evidence type="ECO:0000256" key="1">
    <source>
        <dbReference type="ARBA" id="ARBA00004127"/>
    </source>
</evidence>
<dbReference type="WBParaSite" id="PSAMB.scaffold3707size17170.g22299.t1">
    <property type="protein sequence ID" value="PSAMB.scaffold3707size17170.g22299.t1"/>
    <property type="gene ID" value="PSAMB.scaffold3707size17170.g22299"/>
</dbReference>
<dbReference type="GO" id="GO:0012505">
    <property type="term" value="C:endomembrane system"/>
    <property type="evidence" value="ECO:0007669"/>
    <property type="project" value="UniProtKB-SubCell"/>
</dbReference>
<evidence type="ECO:0000256" key="4">
    <source>
        <dbReference type="ARBA" id="ARBA00023136"/>
    </source>
</evidence>
<proteinExistence type="predicted"/>
<evidence type="ECO:0000256" key="5">
    <source>
        <dbReference type="SAM" id="Phobius"/>
    </source>
</evidence>
<feature type="transmembrane region" description="Helical" evidence="5">
    <location>
        <begin position="137"/>
        <end position="160"/>
    </location>
</feature>
<dbReference type="Pfam" id="PF22954">
    <property type="entry name" value="DUF7027"/>
    <property type="match status" value="1"/>
</dbReference>
<dbReference type="InterPro" id="IPR054291">
    <property type="entry name" value="DUF7027"/>
</dbReference>
<dbReference type="GO" id="GO:0005765">
    <property type="term" value="C:lysosomal membrane"/>
    <property type="evidence" value="ECO:0007669"/>
    <property type="project" value="TreeGrafter"/>
</dbReference>
<sequence>MSQVRPRFDPNDPQYLCCCGCHVMIGVKIVASIYTVVAVGVIALFYRYALLSLYDLLSHEAYYVLLAFMVISPLVAIPVLGSLWIGVIIERQGFLIPTLICSVIGLFLTIAYTIFGLRVHWQRIANSGVYHQDEEKIQAFVFLVICVCSFVLQYWFFTILRSAYTYIKDKRSSLKRSCKDIEQSEQLYTAVPKENPEP</sequence>
<dbReference type="PANTHER" id="PTHR12479">
    <property type="entry name" value="LYSOSOMAL-ASSOCIATED TRANSMEMBRANE PROTEIN"/>
    <property type="match status" value="1"/>
</dbReference>
<dbReference type="Proteomes" id="UP000887566">
    <property type="component" value="Unplaced"/>
</dbReference>
<protein>
    <recommendedName>
        <fullName evidence="6">DUF7027 domain-containing protein</fullName>
    </recommendedName>
</protein>
<evidence type="ECO:0000313" key="7">
    <source>
        <dbReference type="Proteomes" id="UP000887566"/>
    </source>
</evidence>
<organism evidence="7 8">
    <name type="scientific">Plectus sambesii</name>
    <dbReference type="NCBI Taxonomy" id="2011161"/>
    <lineage>
        <taxon>Eukaryota</taxon>
        <taxon>Metazoa</taxon>
        <taxon>Ecdysozoa</taxon>
        <taxon>Nematoda</taxon>
        <taxon>Chromadorea</taxon>
        <taxon>Plectida</taxon>
        <taxon>Plectina</taxon>
        <taxon>Plectoidea</taxon>
        <taxon>Plectidae</taxon>
        <taxon>Plectus</taxon>
    </lineage>
</organism>
<keyword evidence="7" id="KW-1185">Reference proteome</keyword>
<name>A0A914WBQ8_9BILA</name>
<evidence type="ECO:0000256" key="2">
    <source>
        <dbReference type="ARBA" id="ARBA00022692"/>
    </source>
</evidence>
<keyword evidence="3 5" id="KW-1133">Transmembrane helix</keyword>
<dbReference type="PANTHER" id="PTHR12479:SF10">
    <property type="entry name" value="LYSOSOMAL-ASSOCIATED TRANSMEMBRANE PROTEIN"/>
    <property type="match status" value="1"/>
</dbReference>
<evidence type="ECO:0000259" key="6">
    <source>
        <dbReference type="Pfam" id="PF22954"/>
    </source>
</evidence>
<accession>A0A914WBQ8</accession>
<reference evidence="8" key="1">
    <citation type="submission" date="2022-11" db="UniProtKB">
        <authorList>
            <consortium name="WormBaseParasite"/>
        </authorList>
    </citation>
    <scope>IDENTIFICATION</scope>
</reference>
<evidence type="ECO:0000313" key="8">
    <source>
        <dbReference type="WBParaSite" id="PSAMB.scaffold3707size17170.g22299.t1"/>
    </source>
</evidence>
<feature type="transmembrane region" description="Helical" evidence="5">
    <location>
        <begin position="94"/>
        <end position="117"/>
    </location>
</feature>
<feature type="transmembrane region" description="Helical" evidence="5">
    <location>
        <begin position="29"/>
        <end position="49"/>
    </location>
</feature>
<feature type="domain" description="DUF7027" evidence="6">
    <location>
        <begin position="26"/>
        <end position="112"/>
    </location>
</feature>
<comment type="subcellular location">
    <subcellularLocation>
        <location evidence="1">Endomembrane system</location>
        <topology evidence="1">Multi-pass membrane protein</topology>
    </subcellularLocation>
</comment>